<protein>
    <submittedName>
        <fullName evidence="2">Uncharacterized protein</fullName>
    </submittedName>
</protein>
<evidence type="ECO:0000313" key="1">
    <source>
        <dbReference type="EMBL" id="AHG00929.1"/>
    </source>
</evidence>
<dbReference type="KEGG" id="hlr:HALLA_11865"/>
<name>W0JUP6_9EURY</name>
<evidence type="ECO:0000313" key="2">
    <source>
        <dbReference type="EMBL" id="AHG00980.1"/>
    </source>
</evidence>
<gene>
    <name evidence="1" type="ORF">HALLA_11865</name>
    <name evidence="2" type="ORF">HALLA_12175</name>
</gene>
<dbReference type="EMBL" id="CP007055">
    <property type="protein sequence ID" value="AHG00980.1"/>
    <property type="molecule type" value="Genomic_DNA"/>
</dbReference>
<dbReference type="GeneID" id="25145199"/>
<evidence type="ECO:0000313" key="3">
    <source>
        <dbReference type="Proteomes" id="UP000019024"/>
    </source>
</evidence>
<dbReference type="RefSeq" id="WP_049952660.1">
    <property type="nucleotide sequence ID" value="NZ_CP007055.1"/>
</dbReference>
<reference evidence="2 3" key="1">
    <citation type="submission" date="2014-01" db="EMBL/GenBank/DDBJ databases">
        <authorList>
            <consortium name="DOE Joint Genome Institute"/>
            <person name="Anderson I."/>
            <person name="Huntemann M."/>
            <person name="Han J."/>
            <person name="Chen A."/>
            <person name="Kyrpides N."/>
            <person name="Mavromatis K."/>
            <person name="Markowitz V."/>
            <person name="Palaniappan K."/>
            <person name="Ivanova N."/>
            <person name="Schaumberg A."/>
            <person name="Pati A."/>
            <person name="Liolios K."/>
            <person name="Nordberg H.P."/>
            <person name="Cantor M.N."/>
            <person name="Hua S.X."/>
            <person name="Woyke T."/>
        </authorList>
    </citation>
    <scope>NUCLEOTIDE SEQUENCE [LARGE SCALE GENOMIC DNA]</scope>
    <source>
        <strain evidence="2 3">XH-48</strain>
    </source>
</reference>
<organism evidence="2 3">
    <name type="scientific">Halostagnicola larsenii XH-48</name>
    <dbReference type="NCBI Taxonomy" id="797299"/>
    <lineage>
        <taxon>Archaea</taxon>
        <taxon>Methanobacteriati</taxon>
        <taxon>Methanobacteriota</taxon>
        <taxon>Stenosarchaea group</taxon>
        <taxon>Halobacteria</taxon>
        <taxon>Halobacteriales</taxon>
        <taxon>Natrialbaceae</taxon>
        <taxon>Halostagnicola</taxon>
    </lineage>
</organism>
<proteinExistence type="predicted"/>
<accession>W0JUP6</accession>
<sequence>MRAHERERLVLKHELSKYYLRVRDHDVSSIVRRLQKGFVDGEFLALRNRGFEAIVFQSSYHGFGKIISYQVRNSGHTAWDEVLCKTDDPTEWLEHHRDDLEWIHYEWREE</sequence>
<dbReference type="KEGG" id="hlr:HALLA_12175"/>
<dbReference type="Proteomes" id="UP000019024">
    <property type="component" value="Chromosome"/>
</dbReference>
<dbReference type="OrthoDB" id="191540at2157"/>
<dbReference type="AlphaFoldDB" id="W0JUP6"/>
<dbReference type="HOGENOM" id="CLU_2165185_0_0_2"/>
<dbReference type="EMBL" id="CP007055">
    <property type="protein sequence ID" value="AHG00929.1"/>
    <property type="molecule type" value="Genomic_DNA"/>
</dbReference>
<keyword evidence="3" id="KW-1185">Reference proteome</keyword>